<proteinExistence type="predicted"/>
<evidence type="ECO:0000313" key="3">
    <source>
        <dbReference type="Proteomes" id="UP000075880"/>
    </source>
</evidence>
<accession>A0AAG5DXB6</accession>
<feature type="transmembrane region" description="Helical" evidence="1">
    <location>
        <begin position="187"/>
        <end position="206"/>
    </location>
</feature>
<keyword evidence="1" id="KW-1133">Transmembrane helix</keyword>
<keyword evidence="1" id="KW-0472">Membrane</keyword>
<keyword evidence="1" id="KW-0812">Transmembrane</keyword>
<feature type="transmembrane region" description="Helical" evidence="1">
    <location>
        <begin position="333"/>
        <end position="352"/>
    </location>
</feature>
<dbReference type="AlphaFoldDB" id="A0AAG5DXB6"/>
<dbReference type="EnsemblMetazoa" id="ENSAATROPT017299">
    <property type="protein sequence ID" value="ENSAATROPP015268"/>
    <property type="gene ID" value="ENSAATROPG014156"/>
</dbReference>
<protein>
    <submittedName>
        <fullName evidence="2">Uncharacterized protein</fullName>
    </submittedName>
</protein>
<name>A0AAG5DXB6_ANOAO</name>
<keyword evidence="3" id="KW-1185">Reference proteome</keyword>
<reference evidence="2" key="1">
    <citation type="submission" date="2024-04" db="UniProtKB">
        <authorList>
            <consortium name="EnsemblMetazoa"/>
        </authorList>
    </citation>
    <scope>IDENTIFICATION</scope>
    <source>
        <strain evidence="2">EBRO</strain>
    </source>
</reference>
<evidence type="ECO:0000313" key="2">
    <source>
        <dbReference type="EnsemblMetazoa" id="ENSAATROPP015268"/>
    </source>
</evidence>
<organism evidence="2 3">
    <name type="scientific">Anopheles atroparvus</name>
    <name type="common">European mosquito</name>
    <dbReference type="NCBI Taxonomy" id="41427"/>
    <lineage>
        <taxon>Eukaryota</taxon>
        <taxon>Metazoa</taxon>
        <taxon>Ecdysozoa</taxon>
        <taxon>Arthropoda</taxon>
        <taxon>Hexapoda</taxon>
        <taxon>Insecta</taxon>
        <taxon>Pterygota</taxon>
        <taxon>Neoptera</taxon>
        <taxon>Endopterygota</taxon>
        <taxon>Diptera</taxon>
        <taxon>Nematocera</taxon>
        <taxon>Culicoidea</taxon>
        <taxon>Culicidae</taxon>
        <taxon>Anophelinae</taxon>
        <taxon>Anopheles</taxon>
    </lineage>
</organism>
<feature type="transmembrane region" description="Helical" evidence="1">
    <location>
        <begin position="212"/>
        <end position="232"/>
    </location>
</feature>
<sequence length="406" mass="45250">MADGRERLGPFLAGARVLRVLLTCAAVFVRPFHHVDERDLLLVDVVNLGPLERPTHPQGFRRGRRWLVRRHVPVVRFAPEALRFLQRTRRTERQSATAAADFIHPRNLRDGTLEAHRAHQRGGPLGDDGFLADCHGATTGSHRVTTGRRRVVLGVASTVRTDRLSYPHRWDGCPREGHRFRRRKHRCGRRTVVVLLVLLTTAKVVGITIGRIWLLLLLVLVLLLLLLLLGVVRGDTGLYLAQHLTVDANGGGSRWRHLLGRLQLQQIVVAFGAQHRLPLVLGLGLLVRVVLQRGEPLVLPDVAAPGHPRRAAAQLPEVVCRLQLIVYLPTPRLAASLVLLLLVVVMMVVVRWRRSHLLVVPSSERQLRAVLLRRAGMIRERTVRPASVLQLVGAATTAIVVTTAID</sequence>
<evidence type="ECO:0000256" key="1">
    <source>
        <dbReference type="SAM" id="Phobius"/>
    </source>
</evidence>
<dbReference type="Proteomes" id="UP000075880">
    <property type="component" value="Unassembled WGS sequence"/>
</dbReference>